<dbReference type="AlphaFoldDB" id="A0A6A7Y8T3"/>
<keyword evidence="4 15" id="KW-0813">Transport</keyword>
<dbReference type="Pfam" id="PF02790">
    <property type="entry name" value="COX2_TM"/>
    <property type="match status" value="1"/>
</dbReference>
<dbReference type="InterPro" id="IPR011759">
    <property type="entry name" value="Cyt_c_oxidase_su2_TM_dom"/>
</dbReference>
<evidence type="ECO:0000259" key="18">
    <source>
        <dbReference type="PROSITE" id="PS50857"/>
    </source>
</evidence>
<dbReference type="InterPro" id="IPR014222">
    <property type="entry name" value="Cyt_c_oxidase_su2"/>
</dbReference>
<organism evidence="20 21">
    <name type="scientific">Segnochrobactrum spirostomi</name>
    <dbReference type="NCBI Taxonomy" id="2608987"/>
    <lineage>
        <taxon>Bacteria</taxon>
        <taxon>Pseudomonadati</taxon>
        <taxon>Pseudomonadota</taxon>
        <taxon>Alphaproteobacteria</taxon>
        <taxon>Hyphomicrobiales</taxon>
        <taxon>Segnochrobactraceae</taxon>
        <taxon>Segnochrobactrum</taxon>
    </lineage>
</organism>
<evidence type="ECO:0000256" key="2">
    <source>
        <dbReference type="ARBA" id="ARBA00004141"/>
    </source>
</evidence>
<comment type="catalytic activity">
    <reaction evidence="14 16">
        <text>4 Fe(II)-[cytochrome c] + O2 + 8 H(+)(in) = 4 Fe(III)-[cytochrome c] + 2 H2O + 4 H(+)(out)</text>
        <dbReference type="Rhea" id="RHEA:11436"/>
        <dbReference type="Rhea" id="RHEA-COMP:10350"/>
        <dbReference type="Rhea" id="RHEA-COMP:14399"/>
        <dbReference type="ChEBI" id="CHEBI:15377"/>
        <dbReference type="ChEBI" id="CHEBI:15378"/>
        <dbReference type="ChEBI" id="CHEBI:15379"/>
        <dbReference type="ChEBI" id="CHEBI:29033"/>
        <dbReference type="ChEBI" id="CHEBI:29034"/>
        <dbReference type="EC" id="7.1.1.9"/>
    </reaction>
</comment>
<evidence type="ECO:0000256" key="14">
    <source>
        <dbReference type="ARBA" id="ARBA00047816"/>
    </source>
</evidence>
<keyword evidence="10 17" id="KW-1133">Transmembrane helix</keyword>
<evidence type="ECO:0000256" key="1">
    <source>
        <dbReference type="ARBA" id="ARBA00001971"/>
    </source>
</evidence>
<feature type="transmembrane region" description="Helical" evidence="17">
    <location>
        <begin position="143"/>
        <end position="165"/>
    </location>
</feature>
<comment type="similarity">
    <text evidence="3 15">Belongs to the cytochrome c oxidase subunit 2 family.</text>
</comment>
<evidence type="ECO:0000256" key="10">
    <source>
        <dbReference type="ARBA" id="ARBA00022989"/>
    </source>
</evidence>
<evidence type="ECO:0000313" key="21">
    <source>
        <dbReference type="Proteomes" id="UP000332515"/>
    </source>
</evidence>
<dbReference type="GO" id="GO:0042773">
    <property type="term" value="P:ATP synthesis coupled electron transport"/>
    <property type="evidence" value="ECO:0007669"/>
    <property type="project" value="TreeGrafter"/>
</dbReference>
<evidence type="ECO:0000256" key="7">
    <source>
        <dbReference type="ARBA" id="ARBA00022723"/>
    </source>
</evidence>
<dbReference type="PANTHER" id="PTHR22888">
    <property type="entry name" value="CYTOCHROME C OXIDASE, SUBUNIT II"/>
    <property type="match status" value="1"/>
</dbReference>
<comment type="function">
    <text evidence="13 16">Subunits I and II form the functional core of the enzyme complex. Electrons originating in cytochrome c are transferred via heme a and Cu(A) to the binuclear center formed by heme a3 and Cu(B).</text>
</comment>
<dbReference type="EC" id="7.1.1.9" evidence="16"/>
<keyword evidence="8" id="KW-1278">Translocase</keyword>
<evidence type="ECO:0000256" key="15">
    <source>
        <dbReference type="RuleBase" id="RU000456"/>
    </source>
</evidence>
<keyword evidence="21" id="KW-1185">Reference proteome</keyword>
<dbReference type="NCBIfam" id="TIGR02866">
    <property type="entry name" value="CoxB"/>
    <property type="match status" value="1"/>
</dbReference>
<feature type="transmembrane region" description="Helical" evidence="17">
    <location>
        <begin position="54"/>
        <end position="75"/>
    </location>
</feature>
<evidence type="ECO:0000256" key="5">
    <source>
        <dbReference type="ARBA" id="ARBA00022660"/>
    </source>
</evidence>
<dbReference type="InterPro" id="IPR001505">
    <property type="entry name" value="Copper_CuA"/>
</dbReference>
<accession>A0A6A7Y8T3</accession>
<keyword evidence="5 15" id="KW-0679">Respiratory chain</keyword>
<dbReference type="PRINTS" id="PR01166">
    <property type="entry name" value="CYCOXIDASEII"/>
</dbReference>
<evidence type="ECO:0000256" key="12">
    <source>
        <dbReference type="ARBA" id="ARBA00023136"/>
    </source>
</evidence>
<dbReference type="PROSITE" id="PS50999">
    <property type="entry name" value="COX2_TM"/>
    <property type="match status" value="1"/>
</dbReference>
<gene>
    <name evidence="20" type="primary">coxB</name>
    <name evidence="20" type="ORF">F0357_14880</name>
</gene>
<keyword evidence="9 15" id="KW-0249">Electron transport</keyword>
<proteinExistence type="inferred from homology"/>
<dbReference type="InterPro" id="IPR034210">
    <property type="entry name" value="CcO_II_C"/>
</dbReference>
<dbReference type="PROSITE" id="PS00078">
    <property type="entry name" value="COX2"/>
    <property type="match status" value="1"/>
</dbReference>
<protein>
    <recommendedName>
        <fullName evidence="16">Cytochrome c oxidase subunit 2</fullName>
        <ecNumber evidence="16">7.1.1.9</ecNumber>
    </recommendedName>
</protein>
<dbReference type="Gene3D" id="1.10.287.90">
    <property type="match status" value="1"/>
</dbReference>
<evidence type="ECO:0000259" key="19">
    <source>
        <dbReference type="PROSITE" id="PS50999"/>
    </source>
</evidence>
<dbReference type="Pfam" id="PF00116">
    <property type="entry name" value="COX2"/>
    <property type="match status" value="1"/>
</dbReference>
<dbReference type="InterPro" id="IPR036257">
    <property type="entry name" value="Cyt_c_oxidase_su2_TM_sf"/>
</dbReference>
<feature type="transmembrane region" description="Helical" evidence="17">
    <location>
        <begin position="95"/>
        <end position="122"/>
    </location>
</feature>
<sequence>MRGPPAAFAELNDAWVEAALPARGLKEHRVTYFRVRASSTEQTRTARSWSAGRAVAALAGAAAFLSAAPAFAVVGQPEAWEMTLQPAGSEVMSSIRWFGDFTLVIITLIVILVAGLLAVCIVKFNAKANPTPARTSHNTLIEVIWTVGPILVLVMIAIPSFRLLYQELDLPPADLTLKVTGYQWYWGYEYPDQKYAGIQFDSYMLSDDDRKARMAQYKLDDTQAPRLLTVDNEVVVPVGKNIRVQVTGADVIHSFALPAFGVKIDAIPGRLNETWFKAERPGTYYGQCSELCGTNHAFMPIAIRAVPEDQFEKWAEAAKSDIGKANALLFAMDNGAGATKTVADAQ</sequence>
<comment type="caution">
    <text evidence="20">The sequence shown here is derived from an EMBL/GenBank/DDBJ whole genome shotgun (WGS) entry which is preliminary data.</text>
</comment>
<comment type="subcellular location">
    <subcellularLocation>
        <location evidence="15">Cell membrane</location>
        <topology evidence="15">Multi-pass membrane protein</topology>
    </subcellularLocation>
    <subcellularLocation>
        <location evidence="2">Membrane</location>
        <topology evidence="2">Multi-pass membrane protein</topology>
    </subcellularLocation>
</comment>
<dbReference type="SUPFAM" id="SSF49503">
    <property type="entry name" value="Cupredoxins"/>
    <property type="match status" value="1"/>
</dbReference>
<dbReference type="InterPro" id="IPR008972">
    <property type="entry name" value="Cupredoxin"/>
</dbReference>
<comment type="cofactor">
    <cofactor evidence="1">
        <name>heme</name>
        <dbReference type="ChEBI" id="CHEBI:30413"/>
    </cofactor>
</comment>
<evidence type="ECO:0000256" key="13">
    <source>
        <dbReference type="ARBA" id="ARBA00024688"/>
    </source>
</evidence>
<evidence type="ECO:0000256" key="4">
    <source>
        <dbReference type="ARBA" id="ARBA00022448"/>
    </source>
</evidence>
<keyword evidence="6 15" id="KW-0812">Transmembrane</keyword>
<name>A0A6A7Y8T3_9HYPH</name>
<dbReference type="FunFam" id="2.60.40.420:FF:000001">
    <property type="entry name" value="Cytochrome c oxidase subunit 2"/>
    <property type="match status" value="1"/>
</dbReference>
<dbReference type="InterPro" id="IPR002429">
    <property type="entry name" value="CcO_II-like_C"/>
</dbReference>
<keyword evidence="20" id="KW-0560">Oxidoreductase</keyword>
<evidence type="ECO:0000256" key="8">
    <source>
        <dbReference type="ARBA" id="ARBA00022967"/>
    </source>
</evidence>
<keyword evidence="12 17" id="KW-0472">Membrane</keyword>
<dbReference type="EMBL" id="VWNA01000001">
    <property type="protein sequence ID" value="MQT13899.1"/>
    <property type="molecule type" value="Genomic_DNA"/>
</dbReference>
<feature type="domain" description="Cytochrome oxidase subunit II transmembrane region profile" evidence="19">
    <location>
        <begin position="76"/>
        <end position="171"/>
    </location>
</feature>
<evidence type="ECO:0000256" key="17">
    <source>
        <dbReference type="SAM" id="Phobius"/>
    </source>
</evidence>
<comment type="cofactor">
    <cofactor evidence="16">
        <name>Cu cation</name>
        <dbReference type="ChEBI" id="CHEBI:23378"/>
    </cofactor>
    <text evidence="16">Binds a copper A center.</text>
</comment>
<keyword evidence="11 16" id="KW-0186">Copper</keyword>
<dbReference type="GO" id="GO:0016491">
    <property type="term" value="F:oxidoreductase activity"/>
    <property type="evidence" value="ECO:0007669"/>
    <property type="project" value="UniProtKB-KW"/>
</dbReference>
<dbReference type="GO" id="GO:0004129">
    <property type="term" value="F:cytochrome-c oxidase activity"/>
    <property type="evidence" value="ECO:0007669"/>
    <property type="project" value="UniProtKB-EC"/>
</dbReference>
<dbReference type="PROSITE" id="PS50857">
    <property type="entry name" value="COX2_CUA"/>
    <property type="match status" value="1"/>
</dbReference>
<keyword evidence="7 16" id="KW-0479">Metal-binding</keyword>
<dbReference type="Proteomes" id="UP000332515">
    <property type="component" value="Unassembled WGS sequence"/>
</dbReference>
<dbReference type="Gene3D" id="2.60.40.420">
    <property type="entry name" value="Cupredoxins - blue copper proteins"/>
    <property type="match status" value="1"/>
</dbReference>
<evidence type="ECO:0000256" key="9">
    <source>
        <dbReference type="ARBA" id="ARBA00022982"/>
    </source>
</evidence>
<dbReference type="GO" id="GO:0005507">
    <property type="term" value="F:copper ion binding"/>
    <property type="evidence" value="ECO:0007669"/>
    <property type="project" value="InterPro"/>
</dbReference>
<dbReference type="SUPFAM" id="SSF81464">
    <property type="entry name" value="Cytochrome c oxidase subunit II-like, transmembrane region"/>
    <property type="match status" value="1"/>
</dbReference>
<dbReference type="CDD" id="cd13912">
    <property type="entry name" value="CcO_II_C"/>
    <property type="match status" value="1"/>
</dbReference>
<feature type="domain" description="Cytochrome oxidase subunit II copper A binding" evidence="18">
    <location>
        <begin position="172"/>
        <end position="317"/>
    </location>
</feature>
<evidence type="ECO:0000313" key="20">
    <source>
        <dbReference type="EMBL" id="MQT13899.1"/>
    </source>
</evidence>
<evidence type="ECO:0000256" key="11">
    <source>
        <dbReference type="ARBA" id="ARBA00023008"/>
    </source>
</evidence>
<dbReference type="GO" id="GO:0005886">
    <property type="term" value="C:plasma membrane"/>
    <property type="evidence" value="ECO:0007669"/>
    <property type="project" value="UniProtKB-SubCell"/>
</dbReference>
<dbReference type="InterPro" id="IPR045187">
    <property type="entry name" value="CcO_II"/>
</dbReference>
<reference evidence="20 21" key="1">
    <citation type="submission" date="2019-09" db="EMBL/GenBank/DDBJ databases">
        <title>Segnochrobactrum spirostomi gen. nov., sp. nov., isolated from the ciliate Spirostomum cf. yagiui and description of a novel family, Segnochrobactraceae fam. nov. within the order Rhizobiales of the class Alphaproteobacteria.</title>
        <authorList>
            <person name="Akter S."/>
            <person name="Shazib S.U.A."/>
            <person name="Shin M.K."/>
        </authorList>
    </citation>
    <scope>NUCLEOTIDE SEQUENCE [LARGE SCALE GENOMIC DNA]</scope>
    <source>
        <strain evidence="20 21">Sp-1</strain>
    </source>
</reference>
<dbReference type="PANTHER" id="PTHR22888:SF9">
    <property type="entry name" value="CYTOCHROME C OXIDASE SUBUNIT 2"/>
    <property type="match status" value="1"/>
</dbReference>
<evidence type="ECO:0000256" key="6">
    <source>
        <dbReference type="ARBA" id="ARBA00022692"/>
    </source>
</evidence>
<evidence type="ECO:0000256" key="3">
    <source>
        <dbReference type="ARBA" id="ARBA00007866"/>
    </source>
</evidence>
<evidence type="ECO:0000256" key="16">
    <source>
        <dbReference type="RuleBase" id="RU004024"/>
    </source>
</evidence>